<evidence type="ECO:0000313" key="4">
    <source>
        <dbReference type="Proteomes" id="UP001267290"/>
    </source>
</evidence>
<dbReference type="PANTHER" id="PTHR12670">
    <property type="entry name" value="CERAMIDASE"/>
    <property type="match status" value="1"/>
</dbReference>
<dbReference type="Pfam" id="PF04734">
    <property type="entry name" value="Ceramidase_alk"/>
    <property type="match status" value="1"/>
</dbReference>
<reference evidence="3 4" key="1">
    <citation type="submission" date="2023-07" db="EMBL/GenBank/DDBJ databases">
        <title>Sorghum-associated microbial communities from plants grown in Nebraska, USA.</title>
        <authorList>
            <person name="Schachtman D."/>
        </authorList>
    </citation>
    <scope>NUCLEOTIDE SEQUENCE [LARGE SCALE GENOMIC DNA]</scope>
    <source>
        <strain evidence="3 4">CC258</strain>
    </source>
</reference>
<dbReference type="Proteomes" id="UP001267290">
    <property type="component" value="Unassembled WGS sequence"/>
</dbReference>
<dbReference type="RefSeq" id="WP_310224329.1">
    <property type="nucleotide sequence ID" value="NZ_JAVDSB010000001.1"/>
</dbReference>
<protein>
    <recommendedName>
        <fullName evidence="1">Neutral ceramidase</fullName>
        <ecNumber evidence="1">3.5.1.23</ecNumber>
    </recommendedName>
</protein>
<accession>A0ABU1NR74</accession>
<keyword evidence="1" id="KW-0443">Lipid metabolism</keyword>
<keyword evidence="1" id="KW-0378">Hydrolase</keyword>
<name>A0ABU1NR74_9BACL</name>
<gene>
    <name evidence="3" type="ORF">J2736_001170</name>
</gene>
<organism evidence="3 4">
    <name type="scientific">Paenibacillus qinlingensis</name>
    <dbReference type="NCBI Taxonomy" id="1837343"/>
    <lineage>
        <taxon>Bacteria</taxon>
        <taxon>Bacillati</taxon>
        <taxon>Bacillota</taxon>
        <taxon>Bacilli</taxon>
        <taxon>Bacillales</taxon>
        <taxon>Paenibacillaceae</taxon>
        <taxon>Paenibacillus</taxon>
    </lineage>
</organism>
<proteinExistence type="inferred from homology"/>
<evidence type="ECO:0000259" key="2">
    <source>
        <dbReference type="Pfam" id="PF04734"/>
    </source>
</evidence>
<evidence type="ECO:0000313" key="3">
    <source>
        <dbReference type="EMBL" id="MDR6549987.1"/>
    </source>
</evidence>
<dbReference type="InterPro" id="IPR006823">
    <property type="entry name" value="Ceramidase_alk"/>
</dbReference>
<keyword evidence="4" id="KW-1185">Reference proteome</keyword>
<dbReference type="EC" id="3.5.1.23" evidence="1"/>
<evidence type="ECO:0000256" key="1">
    <source>
        <dbReference type="RuleBase" id="RU366019"/>
    </source>
</evidence>
<keyword evidence="1" id="KW-0746">Sphingolipid metabolism</keyword>
<comment type="catalytic activity">
    <reaction evidence="1">
        <text>an N-acylsphing-4-enine + H2O = sphing-4-enine + a fatty acid</text>
        <dbReference type="Rhea" id="RHEA:20856"/>
        <dbReference type="ChEBI" id="CHEBI:15377"/>
        <dbReference type="ChEBI" id="CHEBI:28868"/>
        <dbReference type="ChEBI" id="CHEBI:52639"/>
        <dbReference type="ChEBI" id="CHEBI:57756"/>
        <dbReference type="EC" id="3.5.1.23"/>
    </reaction>
</comment>
<feature type="domain" description="Neutral/alkaline non-lysosomal ceramidase N-terminal" evidence="2">
    <location>
        <begin position="7"/>
        <end position="238"/>
    </location>
</feature>
<dbReference type="PANTHER" id="PTHR12670:SF1">
    <property type="entry name" value="NEUTRAL CERAMIDASE"/>
    <property type="match status" value="1"/>
</dbReference>
<comment type="similarity">
    <text evidence="1">Belongs to the neutral ceramidase family.</text>
</comment>
<dbReference type="EMBL" id="JAVDSB010000001">
    <property type="protein sequence ID" value="MDR6549987.1"/>
    <property type="molecule type" value="Genomic_DNA"/>
</dbReference>
<comment type="caution">
    <text evidence="3">The sequence shown here is derived from an EMBL/GenBank/DDBJ whole genome shotgun (WGS) entry which is preliminary data.</text>
</comment>
<sequence length="421" mass="46057">MSKPFLQVGVSKVDITPVLPVPLAGFAVRSELGPFEGISHKLYARIFVFVDGSIEDKAILISADLLWWGSDRVPGLKQRIVARFGIAEDAILLHGTHTHSGPQTSGLFTSYLGVMDEDYVNTLELRVIEGIEAALLQVEPVRIEQGSGSSPLGINRRGIAHSPPETGPVDHELRVVRFVKEDGGTKGLLVHYACHPVITRDNLVSSEYTGVAMTLVEQAVGEEVVVAFLQGTCGDINPGDGKQVIRGNNDVVVQIGIDFADCVLETLRMRLRQAASSHVGWRKIVVELPLADLPNRVQLVKSALKPDVLGEWSRLMLERYDDLTPYIPLELTVLKLADNLSLLGMNAEVVVDYGLFIKRITAGSMLPIGYTNGMFGYIPTAQQLEEGGYETHESTFYFAMPASFDHSVELTVKDALLKLLT</sequence>
<dbReference type="InterPro" id="IPR031329">
    <property type="entry name" value="NEUT/ALK_ceramidase_N"/>
</dbReference>